<dbReference type="Gene3D" id="3.30.2000.30">
    <property type="match status" value="1"/>
</dbReference>
<accession>A0A917V3E8</accession>
<sequence length="139" mass="14493">MSAPGPILALRTAILAALAADTILADLFGGSLRLHDEPPRGARPVYATFGRVVARDASGEGVRAHWQEAEIVVWSRPGSAAAGLAVADRIATLLDDSDLALVGHRLVRLRVAESGATRDAATGAARAWLRLAAFTETTS</sequence>
<dbReference type="EMBL" id="BMMF01000004">
    <property type="protein sequence ID" value="GGK29830.1"/>
    <property type="molecule type" value="Genomic_DNA"/>
</dbReference>
<organism evidence="1 2">
    <name type="scientific">Salinarimonas ramus</name>
    <dbReference type="NCBI Taxonomy" id="690164"/>
    <lineage>
        <taxon>Bacteria</taxon>
        <taxon>Pseudomonadati</taxon>
        <taxon>Pseudomonadota</taxon>
        <taxon>Alphaproteobacteria</taxon>
        <taxon>Hyphomicrobiales</taxon>
        <taxon>Salinarimonadaceae</taxon>
        <taxon>Salinarimonas</taxon>
    </lineage>
</organism>
<dbReference type="InterPro" id="IPR053745">
    <property type="entry name" value="Viral_Tail_Comp_sf"/>
</dbReference>
<comment type="caution">
    <text evidence="1">The sequence shown here is derived from an EMBL/GenBank/DDBJ whole genome shotgun (WGS) entry which is preliminary data.</text>
</comment>
<dbReference type="Proteomes" id="UP000600449">
    <property type="component" value="Unassembled WGS sequence"/>
</dbReference>
<dbReference type="RefSeq" id="WP_188911337.1">
    <property type="nucleotide sequence ID" value="NZ_BMMF01000004.1"/>
</dbReference>
<protein>
    <recommendedName>
        <fullName evidence="3">DUF3168 domain-containing protein</fullName>
    </recommendedName>
</protein>
<evidence type="ECO:0008006" key="3">
    <source>
        <dbReference type="Google" id="ProtNLM"/>
    </source>
</evidence>
<keyword evidence="2" id="KW-1185">Reference proteome</keyword>
<name>A0A917V3E8_9HYPH</name>
<dbReference type="AlphaFoldDB" id="A0A917V3E8"/>
<proteinExistence type="predicted"/>
<gene>
    <name evidence="1" type="ORF">GCM10011322_15340</name>
</gene>
<evidence type="ECO:0000313" key="2">
    <source>
        <dbReference type="Proteomes" id="UP000600449"/>
    </source>
</evidence>
<dbReference type="Pfam" id="PF11367">
    <property type="entry name" value="Tail_completion_gp17"/>
    <property type="match status" value="1"/>
</dbReference>
<evidence type="ECO:0000313" key="1">
    <source>
        <dbReference type="EMBL" id="GGK29830.1"/>
    </source>
</evidence>
<dbReference type="InterPro" id="IPR021508">
    <property type="entry name" value="Gp17-like"/>
</dbReference>
<reference evidence="1 2" key="1">
    <citation type="journal article" date="2014" name="Int. J. Syst. Evol. Microbiol.">
        <title>Complete genome sequence of Corynebacterium casei LMG S-19264T (=DSM 44701T), isolated from a smear-ripened cheese.</title>
        <authorList>
            <consortium name="US DOE Joint Genome Institute (JGI-PGF)"/>
            <person name="Walter F."/>
            <person name="Albersmeier A."/>
            <person name="Kalinowski J."/>
            <person name="Ruckert C."/>
        </authorList>
    </citation>
    <scope>NUCLEOTIDE SEQUENCE [LARGE SCALE GENOMIC DNA]</scope>
    <source>
        <strain evidence="1 2">CGMCC 1.9161</strain>
    </source>
</reference>